<dbReference type="GO" id="GO:0000774">
    <property type="term" value="F:adenyl-nucleotide exchange factor activity"/>
    <property type="evidence" value="ECO:0007669"/>
    <property type="project" value="InterPro"/>
</dbReference>
<comment type="function">
    <text evidence="7 10">Participates actively in the response to hyperosmotic and heat shock by preventing the aggregation of stress-denatured proteins, in association with DnaK and GrpE. It is the nucleotide exchange factor for DnaK and may function as a thermosensor. Unfolded proteins bind initially to DnaJ; upon interaction with the DnaJ-bound protein, DnaK hydrolyzes its bound ATP, resulting in the formation of a stable complex. GrpE releases ADP from DnaK; ATP binding to DnaK triggers the release of the substrate protein, thus completing the reaction cycle. Several rounds of ATP-dependent interactions between DnaJ, DnaK and GrpE are required for fully efficient folding.</text>
</comment>
<dbReference type="PANTHER" id="PTHR21237">
    <property type="entry name" value="GRPE PROTEIN"/>
    <property type="match status" value="1"/>
</dbReference>
<dbReference type="InterPro" id="IPR009012">
    <property type="entry name" value="GrpE_head"/>
</dbReference>
<evidence type="ECO:0000256" key="5">
    <source>
        <dbReference type="ARBA" id="ARBA00023016"/>
    </source>
</evidence>
<evidence type="ECO:0000256" key="6">
    <source>
        <dbReference type="ARBA" id="ARBA00023186"/>
    </source>
</evidence>
<evidence type="ECO:0000256" key="9">
    <source>
        <dbReference type="ARBA" id="ARBA00076414"/>
    </source>
</evidence>
<organism evidence="13 14">
    <name type="scientific">Candidatus Doudnabacteria bacterium RIFCSPHIGHO2_01_52_17</name>
    <dbReference type="NCBI Taxonomy" id="1817820"/>
    <lineage>
        <taxon>Bacteria</taxon>
        <taxon>Candidatus Doudnaibacteriota</taxon>
    </lineage>
</organism>
<evidence type="ECO:0000256" key="3">
    <source>
        <dbReference type="ARBA" id="ARBA00011738"/>
    </source>
</evidence>
<reference evidence="13 14" key="1">
    <citation type="journal article" date="2016" name="Nat. Commun.">
        <title>Thousands of microbial genomes shed light on interconnected biogeochemical processes in an aquifer system.</title>
        <authorList>
            <person name="Anantharaman K."/>
            <person name="Brown C.T."/>
            <person name="Hug L.A."/>
            <person name="Sharon I."/>
            <person name="Castelle C.J."/>
            <person name="Probst A.J."/>
            <person name="Thomas B.C."/>
            <person name="Singh A."/>
            <person name="Wilkins M.J."/>
            <person name="Karaoz U."/>
            <person name="Brodie E.L."/>
            <person name="Williams K.H."/>
            <person name="Hubbard S.S."/>
            <person name="Banfield J.F."/>
        </authorList>
    </citation>
    <scope>NUCLEOTIDE SEQUENCE [LARGE SCALE GENOMIC DNA]</scope>
</reference>
<proteinExistence type="inferred from homology"/>
<gene>
    <name evidence="10" type="primary">grpE</name>
    <name evidence="13" type="ORF">A3K06_02900</name>
</gene>
<dbReference type="InterPro" id="IPR000740">
    <property type="entry name" value="GrpE"/>
</dbReference>
<dbReference type="Gene3D" id="3.90.20.20">
    <property type="match status" value="1"/>
</dbReference>
<keyword evidence="5 10" id="KW-0346">Stress response</keyword>
<comment type="subunit">
    <text evidence="3 10">Homodimer.</text>
</comment>
<dbReference type="GO" id="GO:0051087">
    <property type="term" value="F:protein-folding chaperone binding"/>
    <property type="evidence" value="ECO:0007669"/>
    <property type="project" value="InterPro"/>
</dbReference>
<comment type="subcellular location">
    <subcellularLocation>
        <location evidence="1 10">Cytoplasm</location>
    </subcellularLocation>
</comment>
<dbReference type="InterPro" id="IPR013805">
    <property type="entry name" value="GrpE_CC"/>
</dbReference>
<evidence type="ECO:0000256" key="8">
    <source>
        <dbReference type="ARBA" id="ARBA00072274"/>
    </source>
</evidence>
<keyword evidence="12" id="KW-0175">Coiled coil</keyword>
<dbReference type="Pfam" id="PF01025">
    <property type="entry name" value="GrpE"/>
    <property type="match status" value="1"/>
</dbReference>
<dbReference type="Proteomes" id="UP000176547">
    <property type="component" value="Unassembled WGS sequence"/>
</dbReference>
<dbReference type="GO" id="GO:0005737">
    <property type="term" value="C:cytoplasm"/>
    <property type="evidence" value="ECO:0007669"/>
    <property type="project" value="UniProtKB-SubCell"/>
</dbReference>
<comment type="caution">
    <text evidence="13">The sequence shown here is derived from an EMBL/GenBank/DDBJ whole genome shotgun (WGS) entry which is preliminary data.</text>
</comment>
<evidence type="ECO:0000256" key="10">
    <source>
        <dbReference type="HAMAP-Rule" id="MF_01151"/>
    </source>
</evidence>
<protein>
    <recommendedName>
        <fullName evidence="8 10">Protein GrpE</fullName>
    </recommendedName>
    <alternativeName>
        <fullName evidence="9 10">HSP-70 cofactor</fullName>
    </alternativeName>
</protein>
<dbReference type="SUPFAM" id="SSF51064">
    <property type="entry name" value="Head domain of nucleotide exchange factor GrpE"/>
    <property type="match status" value="1"/>
</dbReference>
<dbReference type="EMBL" id="MFEG01000047">
    <property type="protein sequence ID" value="OGE74638.1"/>
    <property type="molecule type" value="Genomic_DNA"/>
</dbReference>
<comment type="similarity">
    <text evidence="2 10 11">Belongs to the GrpE family.</text>
</comment>
<dbReference type="GO" id="GO:0051082">
    <property type="term" value="F:unfolded protein binding"/>
    <property type="evidence" value="ECO:0007669"/>
    <property type="project" value="TreeGrafter"/>
</dbReference>
<dbReference type="HAMAP" id="MF_01151">
    <property type="entry name" value="GrpE"/>
    <property type="match status" value="1"/>
</dbReference>
<name>A0A1F5NAP7_9BACT</name>
<dbReference type="PANTHER" id="PTHR21237:SF23">
    <property type="entry name" value="GRPE PROTEIN HOMOLOG, MITOCHONDRIAL"/>
    <property type="match status" value="1"/>
</dbReference>
<dbReference type="CDD" id="cd00446">
    <property type="entry name" value="GrpE"/>
    <property type="match status" value="1"/>
</dbReference>
<evidence type="ECO:0000256" key="2">
    <source>
        <dbReference type="ARBA" id="ARBA00009054"/>
    </source>
</evidence>
<dbReference type="GO" id="GO:0042803">
    <property type="term" value="F:protein homodimerization activity"/>
    <property type="evidence" value="ECO:0007669"/>
    <property type="project" value="InterPro"/>
</dbReference>
<dbReference type="AlphaFoldDB" id="A0A1F5NAP7"/>
<evidence type="ECO:0000256" key="11">
    <source>
        <dbReference type="RuleBase" id="RU004478"/>
    </source>
</evidence>
<accession>A0A1F5NAP7</accession>
<dbReference type="FunFam" id="2.30.22.10:FF:000001">
    <property type="entry name" value="Protein GrpE"/>
    <property type="match status" value="1"/>
</dbReference>
<evidence type="ECO:0000313" key="13">
    <source>
        <dbReference type="EMBL" id="OGE74638.1"/>
    </source>
</evidence>
<evidence type="ECO:0000256" key="7">
    <source>
        <dbReference type="ARBA" id="ARBA00053401"/>
    </source>
</evidence>
<feature type="coiled-coil region" evidence="12">
    <location>
        <begin position="4"/>
        <end position="52"/>
    </location>
</feature>
<dbReference type="PRINTS" id="PR00773">
    <property type="entry name" value="GRPEPROTEIN"/>
</dbReference>
<keyword evidence="4 10" id="KW-0963">Cytoplasm</keyword>
<evidence type="ECO:0000256" key="12">
    <source>
        <dbReference type="SAM" id="Coils"/>
    </source>
</evidence>
<dbReference type="SUPFAM" id="SSF58014">
    <property type="entry name" value="Coiled-coil domain of nucleotide exchange factor GrpE"/>
    <property type="match status" value="1"/>
</dbReference>
<evidence type="ECO:0000256" key="4">
    <source>
        <dbReference type="ARBA" id="ARBA00022490"/>
    </source>
</evidence>
<keyword evidence="6 10" id="KW-0143">Chaperone</keyword>
<sequence>MKEMEKVHAELAEYRKKAEEYLNSWKRTAADFENYKKRREKEDRELLQFAQEVTVVKILPTLESLEQALRHSPDDERYKEWSEGVVKIVQQLEKVLLEMGVEKIRTVGEKFDPRIHEAIDHVESDGETGTILEEIQSGYKLNHKVIRPAKVKVVKRLSS</sequence>
<dbReference type="GO" id="GO:0006457">
    <property type="term" value="P:protein folding"/>
    <property type="evidence" value="ECO:0007669"/>
    <property type="project" value="InterPro"/>
</dbReference>
<evidence type="ECO:0000313" key="14">
    <source>
        <dbReference type="Proteomes" id="UP000176547"/>
    </source>
</evidence>
<evidence type="ECO:0000256" key="1">
    <source>
        <dbReference type="ARBA" id="ARBA00004496"/>
    </source>
</evidence>
<dbReference type="Gene3D" id="2.30.22.10">
    <property type="entry name" value="Head domain of nucleotide exchange factor GrpE"/>
    <property type="match status" value="1"/>
</dbReference>